<reference evidence="5 6" key="1">
    <citation type="submission" date="2020-08" db="EMBL/GenBank/DDBJ databases">
        <title>Sequencing the genomes of 1000 actinobacteria strains.</title>
        <authorList>
            <person name="Klenk H.-P."/>
        </authorList>
    </citation>
    <scope>NUCLEOTIDE SEQUENCE [LARGE SCALE GENOMIC DNA]</scope>
    <source>
        <strain evidence="5 6">DSM 45258</strain>
    </source>
</reference>
<dbReference type="RefSeq" id="WP_064442192.1">
    <property type="nucleotide sequence ID" value="NZ_BDDI01000020.1"/>
</dbReference>
<dbReference type="Pfam" id="PF00196">
    <property type="entry name" value="GerE"/>
    <property type="match status" value="1"/>
</dbReference>
<dbReference type="SUPFAM" id="SSF46894">
    <property type="entry name" value="C-terminal effector domain of the bipartite response regulators"/>
    <property type="match status" value="1"/>
</dbReference>
<feature type="domain" description="HTH luxR-type" evidence="4">
    <location>
        <begin position="352"/>
        <end position="417"/>
    </location>
</feature>
<dbReference type="Gene3D" id="1.10.10.10">
    <property type="entry name" value="Winged helix-like DNA-binding domain superfamily/Winged helix DNA-binding domain"/>
    <property type="match status" value="1"/>
</dbReference>
<evidence type="ECO:0000256" key="3">
    <source>
        <dbReference type="ARBA" id="ARBA00023163"/>
    </source>
</evidence>
<name>A0A839RLK5_9ACTN</name>
<dbReference type="GO" id="GO:0006355">
    <property type="term" value="P:regulation of DNA-templated transcription"/>
    <property type="evidence" value="ECO:0007669"/>
    <property type="project" value="InterPro"/>
</dbReference>
<keyword evidence="3" id="KW-0804">Transcription</keyword>
<evidence type="ECO:0000256" key="1">
    <source>
        <dbReference type="ARBA" id="ARBA00023015"/>
    </source>
</evidence>
<dbReference type="OrthoDB" id="3171430at2"/>
<dbReference type="PRINTS" id="PR00038">
    <property type="entry name" value="HTHLUXR"/>
</dbReference>
<evidence type="ECO:0000313" key="5">
    <source>
        <dbReference type="EMBL" id="MBB3036976.1"/>
    </source>
</evidence>
<dbReference type="CDD" id="cd06170">
    <property type="entry name" value="LuxR_C_like"/>
    <property type="match status" value="1"/>
</dbReference>
<dbReference type="PANTHER" id="PTHR44688:SF16">
    <property type="entry name" value="DNA-BINDING TRANSCRIPTIONAL ACTIVATOR DEVR_DOSR"/>
    <property type="match status" value="1"/>
</dbReference>
<comment type="caution">
    <text evidence="5">The sequence shown here is derived from an EMBL/GenBank/DDBJ whole genome shotgun (WGS) entry which is preliminary data.</text>
</comment>
<dbReference type="AlphaFoldDB" id="A0A839RLK5"/>
<evidence type="ECO:0000256" key="2">
    <source>
        <dbReference type="ARBA" id="ARBA00023125"/>
    </source>
</evidence>
<dbReference type="InterPro" id="IPR016032">
    <property type="entry name" value="Sig_transdc_resp-reg_C-effctor"/>
</dbReference>
<accession>A0A839RLK5</accession>
<dbReference type="Proteomes" id="UP000567922">
    <property type="component" value="Unassembled WGS sequence"/>
</dbReference>
<dbReference type="SUPFAM" id="SSF55874">
    <property type="entry name" value="ATPase domain of HSP90 chaperone/DNA topoisomerase II/histidine kinase"/>
    <property type="match status" value="1"/>
</dbReference>
<dbReference type="EMBL" id="JACHWS010000001">
    <property type="protein sequence ID" value="MBB3036976.1"/>
    <property type="molecule type" value="Genomic_DNA"/>
</dbReference>
<gene>
    <name evidence="5" type="ORF">FHU29_001410</name>
</gene>
<evidence type="ECO:0000313" key="6">
    <source>
        <dbReference type="Proteomes" id="UP000567922"/>
    </source>
</evidence>
<evidence type="ECO:0000259" key="4">
    <source>
        <dbReference type="PROSITE" id="PS50043"/>
    </source>
</evidence>
<proteinExistence type="predicted"/>
<keyword evidence="6" id="KW-1185">Reference proteome</keyword>
<sequence>MTAPPISDAERLRSIRQVIAGPLFEIAHRLSDFLQPRWPHTALVIFTRECTGRPRKVAGEAQIVSAVTIDELEVIKDDARPAAGYSGTKYFGGQARWIWAARDTTDTLLVLVPQTPGTPAPHDEELSAVFGLVATSISQQVVQASPDYLAESRAASVERARTIAELTAAHEASLASILSALRSRSLDDAQARITAREAATAALLALRSTQTHDRALSEETPTAAFKRLRREIATLLRDQTINIDYIAPPAGGRPIPGEIAYAARAMTATCTLAFTAQADLSRIRIGWQCDGTNLIVDIRDQGPGGLDSDTLRHQLDARARALGATLTIEVLDGWGSRVIITYPLEPPATRANEELLADLNAREREVLAHLSSGKRNKAIADELGVSESTVKFHVGKILRKLGVATRGEAVAIGLQPEQGRAVPEVSTTR</sequence>
<keyword evidence="2 5" id="KW-0238">DNA-binding</keyword>
<dbReference type="InterPro" id="IPR000792">
    <property type="entry name" value="Tscrpt_reg_LuxR_C"/>
</dbReference>
<keyword evidence="1" id="KW-0805">Transcription regulation</keyword>
<organism evidence="5 6">
    <name type="scientific">Hoyosella altamirensis</name>
    <dbReference type="NCBI Taxonomy" id="616997"/>
    <lineage>
        <taxon>Bacteria</taxon>
        <taxon>Bacillati</taxon>
        <taxon>Actinomycetota</taxon>
        <taxon>Actinomycetes</taxon>
        <taxon>Mycobacteriales</taxon>
        <taxon>Hoyosellaceae</taxon>
        <taxon>Hoyosella</taxon>
    </lineage>
</organism>
<dbReference type="InterPro" id="IPR036890">
    <property type="entry name" value="HATPase_C_sf"/>
</dbReference>
<dbReference type="GO" id="GO:0003677">
    <property type="term" value="F:DNA binding"/>
    <property type="evidence" value="ECO:0007669"/>
    <property type="project" value="UniProtKB-KW"/>
</dbReference>
<protein>
    <submittedName>
        <fullName evidence="5">DNA-binding CsgD family transcriptional regulator</fullName>
    </submittedName>
</protein>
<dbReference type="InterPro" id="IPR036388">
    <property type="entry name" value="WH-like_DNA-bd_sf"/>
</dbReference>
<dbReference type="PROSITE" id="PS50043">
    <property type="entry name" value="HTH_LUXR_2"/>
    <property type="match status" value="1"/>
</dbReference>
<dbReference type="SMART" id="SM00421">
    <property type="entry name" value="HTH_LUXR"/>
    <property type="match status" value="1"/>
</dbReference>
<dbReference type="PANTHER" id="PTHR44688">
    <property type="entry name" value="DNA-BINDING TRANSCRIPTIONAL ACTIVATOR DEVR_DOSR"/>
    <property type="match status" value="1"/>
</dbReference>